<name>G3HYB5_CRIGR</name>
<dbReference type="Pfam" id="PF00046">
    <property type="entry name" value="Homeodomain"/>
    <property type="match status" value="1"/>
</dbReference>
<keyword evidence="5" id="KW-0808">Transferase</keyword>
<keyword evidence="7" id="KW-0479">Metal-binding</keyword>
<evidence type="ECO:0000256" key="15">
    <source>
        <dbReference type="ARBA" id="ARBA00047545"/>
    </source>
</evidence>
<dbReference type="STRING" id="10029.G3HYB5"/>
<dbReference type="AlphaFoldDB" id="G3HYB5"/>
<evidence type="ECO:0000256" key="7">
    <source>
        <dbReference type="ARBA" id="ARBA00022723"/>
    </source>
</evidence>
<evidence type="ECO:0000256" key="5">
    <source>
        <dbReference type="ARBA" id="ARBA00022679"/>
    </source>
</evidence>
<proteinExistence type="predicted"/>
<dbReference type="SMART" id="SM00317">
    <property type="entry name" value="SET"/>
    <property type="match status" value="1"/>
</dbReference>
<dbReference type="GO" id="GO:0003677">
    <property type="term" value="F:DNA binding"/>
    <property type="evidence" value="ECO:0007669"/>
    <property type="project" value="UniProtKB-UniRule"/>
</dbReference>
<evidence type="ECO:0000256" key="25">
    <source>
        <dbReference type="RuleBase" id="RU000682"/>
    </source>
</evidence>
<dbReference type="Gene3D" id="2.170.270.10">
    <property type="entry name" value="SET domain"/>
    <property type="match status" value="1"/>
</dbReference>
<comment type="subcellular location">
    <subcellularLocation>
        <location evidence="1">Cytoplasm</location>
    </subcellularLocation>
    <subcellularLocation>
        <location evidence="24 25">Nucleus</location>
    </subcellularLocation>
</comment>
<dbReference type="InterPro" id="IPR044422">
    <property type="entry name" value="SMYD5_SET"/>
</dbReference>
<evidence type="ECO:0000256" key="26">
    <source>
        <dbReference type="SAM" id="MobiDB-lite"/>
    </source>
</evidence>
<evidence type="ECO:0000256" key="9">
    <source>
        <dbReference type="ARBA" id="ARBA00022833"/>
    </source>
</evidence>
<evidence type="ECO:0000259" key="27">
    <source>
        <dbReference type="PROSITE" id="PS50071"/>
    </source>
</evidence>
<dbReference type="Gene3D" id="1.10.10.60">
    <property type="entry name" value="Homeodomain-like"/>
    <property type="match status" value="1"/>
</dbReference>
<comment type="subunit">
    <text evidence="21">Interacts with the N-CoR complex. Interacts with EHMT2 and CBX5.</text>
</comment>
<dbReference type="SUPFAM" id="SSF46689">
    <property type="entry name" value="Homeodomain-like"/>
    <property type="match status" value="1"/>
</dbReference>
<dbReference type="PANTHER" id="PTHR46402:SF2">
    <property type="entry name" value="HISTONE-LYSINE N-TRIMETHYLTRANSFERASE SMYD5"/>
    <property type="match status" value="1"/>
</dbReference>
<keyword evidence="11 24" id="KW-0371">Homeobox</keyword>
<evidence type="ECO:0000256" key="13">
    <source>
        <dbReference type="ARBA" id="ARBA00024057"/>
    </source>
</evidence>
<dbReference type="InterPro" id="IPR001356">
    <property type="entry name" value="HD"/>
</dbReference>
<dbReference type="PROSITE" id="PS00027">
    <property type="entry name" value="HOMEOBOX_1"/>
    <property type="match status" value="1"/>
</dbReference>
<comment type="catalytic activity">
    <reaction evidence="17">
        <text>L-lysyl-[protein] + 3 S-adenosyl-L-methionine = N(6),N(6),N(6)-trimethyl-L-lysyl-[protein] + 3 S-adenosyl-L-homocysteine + 3 H(+)</text>
        <dbReference type="Rhea" id="RHEA:54192"/>
        <dbReference type="Rhea" id="RHEA-COMP:9752"/>
        <dbReference type="Rhea" id="RHEA-COMP:13826"/>
        <dbReference type="ChEBI" id="CHEBI:15378"/>
        <dbReference type="ChEBI" id="CHEBI:29969"/>
        <dbReference type="ChEBI" id="CHEBI:57856"/>
        <dbReference type="ChEBI" id="CHEBI:59789"/>
        <dbReference type="ChEBI" id="CHEBI:61961"/>
    </reaction>
    <physiologicalReaction direction="left-to-right" evidence="17">
        <dbReference type="Rhea" id="RHEA:54193"/>
    </physiologicalReaction>
</comment>
<evidence type="ECO:0000256" key="14">
    <source>
        <dbReference type="ARBA" id="ARBA00033038"/>
    </source>
</evidence>
<keyword evidence="6" id="KW-0949">S-adenosyl-L-methionine</keyword>
<gene>
    <name evidence="30" type="ORF">H671_8g19531</name>
    <name evidence="29" type="ORF">I79_016040</name>
</gene>
<dbReference type="Proteomes" id="UP000001075">
    <property type="component" value="Unassembled WGS sequence"/>
</dbReference>
<reference evidence="30" key="4">
    <citation type="submission" date="2013-03" db="EMBL/GenBank/DDBJ databases">
        <title>Chinese hamster genome sequenced from sorted chromosomes.</title>
        <authorList>
            <person name="Brinkrolf K."/>
            <person name="Rupp O."/>
            <person name="Laux H."/>
            <person name="Kollin F."/>
            <person name="Ernst W."/>
            <person name="Linke B."/>
            <person name="Kofler R."/>
            <person name="Romand S."/>
            <person name="Hesse F."/>
            <person name="Budach W.E."/>
            <person name="Galosy S."/>
            <person name="Muller D."/>
            <person name="Noll T."/>
            <person name="Wienberg J."/>
            <person name="Jostock T."/>
            <person name="Leonard M."/>
            <person name="Grillari J."/>
            <person name="Tauch A."/>
            <person name="Goesmann A."/>
            <person name="Helk B."/>
            <person name="Mott J.E."/>
            <person name="Puehler A."/>
            <person name="Borth N."/>
        </authorList>
    </citation>
    <scope>NUCLEOTIDE SEQUENCE</scope>
    <source>
        <strain evidence="30">17A/GY</strain>
    </source>
</reference>
<dbReference type="FunFam" id="2.170.270.10:FF:000078">
    <property type="entry name" value="SMYD family member 5"/>
    <property type="match status" value="1"/>
</dbReference>
<keyword evidence="4" id="KW-0489">Methyltransferase</keyword>
<protein>
    <recommendedName>
        <fullName evidence="18">Protein-lysine N-trimethyltransferase SMYD5</fullName>
        <ecNumber evidence="2">2.1.1.359</ecNumber>
        <ecNumber evidence="13">2.1.1.372</ecNumber>
    </recommendedName>
    <alternativeName>
        <fullName evidence="23">Protein NN8-4AG</fullName>
    </alternativeName>
    <alternativeName>
        <fullName evidence="22">Retinoic acid-induced protein 15</fullName>
    </alternativeName>
    <alternativeName>
        <fullName evidence="14">SET and MYND domain-containing protein 5</fullName>
    </alternativeName>
    <alternativeName>
        <fullName evidence="19">[histone H3]-lysine20 N-trimethyltransferase SMYD5</fullName>
    </alternativeName>
    <alternativeName>
        <fullName evidence="20">[histone H4]-lysine36 N-trimethyltransferase SMYD5</fullName>
    </alternativeName>
</protein>
<evidence type="ECO:0000256" key="11">
    <source>
        <dbReference type="ARBA" id="ARBA00023155"/>
    </source>
</evidence>
<feature type="DNA-binding region" description="Homeobox" evidence="24">
    <location>
        <begin position="158"/>
        <end position="217"/>
    </location>
</feature>
<reference evidence="29" key="2">
    <citation type="submission" date="2011-08" db="EMBL/GenBank/DDBJ databases">
        <title>The genomic sequence of the Chinese hamster ovary CHO-K1 cell line.</title>
        <authorList>
            <person name="Xu X."/>
            <person name="Nagarajan H."/>
            <person name="Lewis N.E."/>
            <person name="Pan S."/>
            <person name="Cai Z."/>
            <person name="Liu X."/>
            <person name="Chen W."/>
            <person name="Xie M."/>
            <person name="Wang W."/>
            <person name="Hammond S."/>
            <person name="Andersen M.R."/>
            <person name="Neff N."/>
            <person name="Passarelli B."/>
            <person name="Koh W."/>
            <person name="Fan C.H."/>
            <person name="Wang J."/>
            <person name="Gui Y."/>
            <person name="Lee K.H."/>
            <person name="Betenbaugh M.J."/>
            <person name="Quake S.R."/>
            <person name="Famili I."/>
            <person name="Palsson B.O."/>
            <person name="Wang J."/>
        </authorList>
    </citation>
    <scope>NUCLEOTIDE SEQUENCE</scope>
</reference>
<dbReference type="GO" id="GO:0005737">
    <property type="term" value="C:cytoplasm"/>
    <property type="evidence" value="ECO:0007669"/>
    <property type="project" value="UniProtKB-SubCell"/>
</dbReference>
<dbReference type="EC" id="2.1.1.372" evidence="13"/>
<feature type="compositionally biased region" description="Low complexity" evidence="26">
    <location>
        <begin position="221"/>
        <end position="234"/>
    </location>
</feature>
<dbReference type="EC" id="2.1.1.359" evidence="2"/>
<dbReference type="InterPro" id="IPR009057">
    <property type="entry name" value="Homeodomain-like_sf"/>
</dbReference>
<keyword evidence="10 24" id="KW-0238">DNA-binding</keyword>
<evidence type="ECO:0000256" key="22">
    <source>
        <dbReference type="ARBA" id="ARBA00075504"/>
    </source>
</evidence>
<dbReference type="PROSITE" id="PS50280">
    <property type="entry name" value="SET"/>
    <property type="match status" value="1"/>
</dbReference>
<evidence type="ECO:0000256" key="17">
    <source>
        <dbReference type="ARBA" id="ARBA00049497"/>
    </source>
</evidence>
<comment type="catalytic activity">
    <reaction evidence="15">
        <text>L-lysyl(36)-[histone H3] + 3 S-adenosyl-L-methionine = N(6),N(6),N(6)-trimethyl-L-lysyl(36)-[histone H3] + 3 S-adenosyl-L-homocysteine + 3 H(+)</text>
        <dbReference type="Rhea" id="RHEA:60324"/>
        <dbReference type="Rhea" id="RHEA-COMP:9785"/>
        <dbReference type="Rhea" id="RHEA-COMP:15536"/>
        <dbReference type="ChEBI" id="CHEBI:15378"/>
        <dbReference type="ChEBI" id="CHEBI:29969"/>
        <dbReference type="ChEBI" id="CHEBI:57856"/>
        <dbReference type="ChEBI" id="CHEBI:59789"/>
        <dbReference type="ChEBI" id="CHEBI:61961"/>
        <dbReference type="EC" id="2.1.1.359"/>
    </reaction>
</comment>
<dbReference type="GO" id="GO:2000736">
    <property type="term" value="P:regulation of stem cell differentiation"/>
    <property type="evidence" value="ECO:0007669"/>
    <property type="project" value="UniProtKB-ARBA"/>
</dbReference>
<evidence type="ECO:0000313" key="30">
    <source>
        <dbReference type="EMBL" id="ERE66308.1"/>
    </source>
</evidence>
<keyword evidence="9" id="KW-0862">Zinc</keyword>
<dbReference type="CDD" id="cd10521">
    <property type="entry name" value="SET_SMYD5"/>
    <property type="match status" value="1"/>
</dbReference>
<feature type="region of interest" description="Disordered" evidence="26">
    <location>
        <begin position="600"/>
        <end position="633"/>
    </location>
</feature>
<dbReference type="GO" id="GO:0005634">
    <property type="term" value="C:nucleus"/>
    <property type="evidence" value="ECO:0007669"/>
    <property type="project" value="UniProtKB-SubCell"/>
</dbReference>
<feature type="region of interest" description="Disordered" evidence="26">
    <location>
        <begin position="215"/>
        <end position="244"/>
    </location>
</feature>
<evidence type="ECO:0000256" key="4">
    <source>
        <dbReference type="ARBA" id="ARBA00022603"/>
    </source>
</evidence>
<evidence type="ECO:0000256" key="16">
    <source>
        <dbReference type="ARBA" id="ARBA00048081"/>
    </source>
</evidence>
<dbReference type="GO" id="GO:0140943">
    <property type="term" value="F:histone H4K20 trimethyltransferase activity"/>
    <property type="evidence" value="ECO:0007669"/>
    <property type="project" value="UniProtKB-EC"/>
</dbReference>
<dbReference type="GO" id="GO:0140955">
    <property type="term" value="F:histone H3K36 trimethyltransferase activity"/>
    <property type="evidence" value="ECO:0007669"/>
    <property type="project" value="UniProtKB-EC"/>
</dbReference>
<evidence type="ECO:0000313" key="29">
    <source>
        <dbReference type="EMBL" id="EGW02927.1"/>
    </source>
</evidence>
<reference evidence="32" key="3">
    <citation type="journal article" date="2013" name="Nat. Biotechnol.">
        <title>Chinese hamster genome sequenced from sorted chromosomes.</title>
        <authorList>
            <person name="Brinkrolf K."/>
            <person name="Rupp O."/>
            <person name="Laux H."/>
            <person name="Kollin F."/>
            <person name="Ernst W."/>
            <person name="Linke B."/>
            <person name="Kofler R."/>
            <person name="Romand S."/>
            <person name="Hesse F."/>
            <person name="Budach W.E."/>
            <person name="Galosy S."/>
            <person name="Muller D."/>
            <person name="Noll T."/>
            <person name="Wienberg J."/>
            <person name="Jostock T."/>
            <person name="Leonard M."/>
            <person name="Grillari J."/>
            <person name="Tauch A."/>
            <person name="Goesmann A."/>
            <person name="Helk B."/>
            <person name="Mott J.E."/>
            <person name="Puhler A."/>
            <person name="Borth N."/>
        </authorList>
    </citation>
    <scope>NUCLEOTIDE SEQUENCE [LARGE SCALE GENOMIC DNA]</scope>
    <source>
        <strain evidence="32">17A/GY</strain>
    </source>
</reference>
<evidence type="ECO:0000256" key="8">
    <source>
        <dbReference type="ARBA" id="ARBA00022771"/>
    </source>
</evidence>
<evidence type="ECO:0000313" key="31">
    <source>
        <dbReference type="Proteomes" id="UP000001075"/>
    </source>
</evidence>
<evidence type="ECO:0000256" key="10">
    <source>
        <dbReference type="ARBA" id="ARBA00023125"/>
    </source>
</evidence>
<evidence type="ECO:0000256" key="1">
    <source>
        <dbReference type="ARBA" id="ARBA00004496"/>
    </source>
</evidence>
<feature type="region of interest" description="Disordered" evidence="26">
    <location>
        <begin position="1"/>
        <end position="21"/>
    </location>
</feature>
<evidence type="ECO:0000256" key="18">
    <source>
        <dbReference type="ARBA" id="ARBA00049768"/>
    </source>
</evidence>
<sequence length="633" mass="71111">MSGPEPQQLAPSGAQVESGRLGPCPVAASPVVPRRLAQGRLESSFSIEAILARPETLGRTATPLPLSTCISLNLNSVSQHSVLPWVCSAATWLPAYLSLGIYPLCTMPCVPGLNVAHLFCQQGFSLSLTGSELPYCPGLWSPLDWVPTMDLQDTERHQKRVPRMFNLQQLEELERVFAEQHNLVGKKRAQLAARLHLTENQVKIWFQNRRVKYRKQQKLKSPSSSAMQEPSSSSDGNIQSEDAESGVAGKGLFATQLIRKGETIFIERPLVASQFLWNALYRYRACDHCLRALEKAEENAQRLTGKPGQVLPHPELCSVRKDLHQNCPHCQVMYCSAECRLAAAEQYHRVLCPGPSQGDPRHPLNRLQEAWRSVHYPPETASIMLMARMVATVKQAKDKDHWVRLFSQFCSKTANEEEEIVHKLLGDKFKGQLELLRRLFTEALYEETLSQWFTPDGFRSLFALVGTNGQGIGTSSLSQWVHACDALELKPQDREQLDTFIDQLYKDIEAATGEFLNCEGSGLFVLQSCCNHSCVPNAETSFPENNFLLHVTALEDIKPGEEICISYLDCCQRERSRHSRHKILRENYLFICSCPKCLAEADDPNVTSEEEEEEDEEEGEPEDAELGDEMTDV</sequence>
<evidence type="ECO:0000256" key="6">
    <source>
        <dbReference type="ARBA" id="ARBA00022691"/>
    </source>
</evidence>
<dbReference type="GO" id="GO:0032259">
    <property type="term" value="P:methylation"/>
    <property type="evidence" value="ECO:0007669"/>
    <property type="project" value="UniProtKB-KW"/>
</dbReference>
<evidence type="ECO:0000259" key="28">
    <source>
        <dbReference type="PROSITE" id="PS50280"/>
    </source>
</evidence>
<evidence type="ECO:0000256" key="20">
    <source>
        <dbReference type="ARBA" id="ARBA00049806"/>
    </source>
</evidence>
<dbReference type="PROSITE" id="PS50071">
    <property type="entry name" value="HOMEOBOX_2"/>
    <property type="match status" value="1"/>
</dbReference>
<dbReference type="Pfam" id="PF00856">
    <property type="entry name" value="SET"/>
    <property type="match status" value="1"/>
</dbReference>
<dbReference type="eggNOG" id="KOG2084">
    <property type="taxonomic scope" value="Eukaryota"/>
</dbReference>
<dbReference type="PANTHER" id="PTHR46402">
    <property type="entry name" value="SET AND MYND DOMAIN-CONTAINING PROTEIN 5"/>
    <property type="match status" value="1"/>
</dbReference>
<dbReference type="InterPro" id="IPR017970">
    <property type="entry name" value="Homeobox_CS"/>
</dbReference>
<evidence type="ECO:0000313" key="32">
    <source>
        <dbReference type="Proteomes" id="UP000030759"/>
    </source>
</evidence>
<dbReference type="Proteomes" id="UP000030759">
    <property type="component" value="Unassembled WGS sequence"/>
</dbReference>
<evidence type="ECO:0000256" key="2">
    <source>
        <dbReference type="ARBA" id="ARBA00012178"/>
    </source>
</evidence>
<dbReference type="SUPFAM" id="SSF82199">
    <property type="entry name" value="SET domain"/>
    <property type="match status" value="1"/>
</dbReference>
<dbReference type="Gene3D" id="6.10.140.2220">
    <property type="match status" value="1"/>
</dbReference>
<feature type="domain" description="SET" evidence="28">
    <location>
        <begin position="236"/>
        <end position="568"/>
    </location>
</feature>
<dbReference type="InterPro" id="IPR046341">
    <property type="entry name" value="SET_dom_sf"/>
</dbReference>
<dbReference type="EMBL" id="JH000918">
    <property type="protein sequence ID" value="EGW02927.1"/>
    <property type="molecule type" value="Genomic_DNA"/>
</dbReference>
<dbReference type="GO" id="GO:0000981">
    <property type="term" value="F:DNA-binding transcription factor activity, RNA polymerase II-specific"/>
    <property type="evidence" value="ECO:0007669"/>
    <property type="project" value="InterPro"/>
</dbReference>
<reference evidence="31" key="1">
    <citation type="journal article" date="2011" name="Nat. Biotechnol.">
        <title>The genomic sequence of the Chinese hamster ovary (CHO)-K1 cell line.</title>
        <authorList>
            <person name="Xu X."/>
            <person name="Nagarajan H."/>
            <person name="Lewis N.E."/>
            <person name="Pan S."/>
            <person name="Cai Z."/>
            <person name="Liu X."/>
            <person name="Chen W."/>
            <person name="Xie M."/>
            <person name="Wang W."/>
            <person name="Hammond S."/>
            <person name="Andersen M.R."/>
            <person name="Neff N."/>
            <person name="Passarelli B."/>
            <person name="Koh W."/>
            <person name="Fan H.C."/>
            <person name="Wang J."/>
            <person name="Gui Y."/>
            <person name="Lee K.H."/>
            <person name="Betenbaugh M.J."/>
            <person name="Quake S.R."/>
            <person name="Famili I."/>
            <person name="Palsson B.O."/>
            <person name="Wang J."/>
        </authorList>
    </citation>
    <scope>NUCLEOTIDE SEQUENCE [LARGE SCALE GENOMIC DNA]</scope>
    <source>
        <strain evidence="31">CHO K1 cell line</strain>
    </source>
</reference>
<dbReference type="SMART" id="SM00389">
    <property type="entry name" value="HOX"/>
    <property type="match status" value="1"/>
</dbReference>
<keyword evidence="12 24" id="KW-0539">Nucleus</keyword>
<dbReference type="PaxDb" id="10029-XP_007628600.1"/>
<dbReference type="GO" id="GO:0141005">
    <property type="term" value="P:transposable element silencing by heterochromatin formation"/>
    <property type="evidence" value="ECO:0007669"/>
    <property type="project" value="UniProtKB-ARBA"/>
</dbReference>
<evidence type="ECO:0000256" key="3">
    <source>
        <dbReference type="ARBA" id="ARBA00022490"/>
    </source>
</evidence>
<evidence type="ECO:0000256" key="21">
    <source>
        <dbReference type="ARBA" id="ARBA00064329"/>
    </source>
</evidence>
<dbReference type="GO" id="GO:0008270">
    <property type="term" value="F:zinc ion binding"/>
    <property type="evidence" value="ECO:0007669"/>
    <property type="project" value="UniProtKB-KW"/>
</dbReference>
<accession>G3HYB5</accession>
<dbReference type="EMBL" id="KE682692">
    <property type="protein sequence ID" value="ERE66308.1"/>
    <property type="molecule type" value="Genomic_DNA"/>
</dbReference>
<dbReference type="CDD" id="cd00086">
    <property type="entry name" value="homeodomain"/>
    <property type="match status" value="1"/>
</dbReference>
<feature type="domain" description="Homeobox" evidence="27">
    <location>
        <begin position="156"/>
        <end position="216"/>
    </location>
</feature>
<organism evidence="29 31">
    <name type="scientific">Cricetulus griseus</name>
    <name type="common">Chinese hamster</name>
    <name type="synonym">Cricetulus barabensis griseus</name>
    <dbReference type="NCBI Taxonomy" id="10029"/>
    <lineage>
        <taxon>Eukaryota</taxon>
        <taxon>Metazoa</taxon>
        <taxon>Chordata</taxon>
        <taxon>Craniata</taxon>
        <taxon>Vertebrata</taxon>
        <taxon>Euteleostomi</taxon>
        <taxon>Mammalia</taxon>
        <taxon>Eutheria</taxon>
        <taxon>Euarchontoglires</taxon>
        <taxon>Glires</taxon>
        <taxon>Rodentia</taxon>
        <taxon>Myomorpha</taxon>
        <taxon>Muroidea</taxon>
        <taxon>Cricetidae</taxon>
        <taxon>Cricetinae</taxon>
        <taxon>Cricetulus</taxon>
    </lineage>
</organism>
<keyword evidence="3" id="KW-0963">Cytoplasm</keyword>
<evidence type="ECO:0000256" key="24">
    <source>
        <dbReference type="PROSITE-ProRule" id="PRU00108"/>
    </source>
</evidence>
<evidence type="ECO:0000256" key="12">
    <source>
        <dbReference type="ARBA" id="ARBA00023242"/>
    </source>
</evidence>
<evidence type="ECO:0000256" key="23">
    <source>
        <dbReference type="ARBA" id="ARBA00078706"/>
    </source>
</evidence>
<comment type="catalytic activity">
    <reaction evidence="16">
        <text>L-lysyl(20)-[histone H4] + 3 S-adenosyl-L-methionine = N(6),N(6),N(6)-trimethyl-L-lysyl(20)-[histone H4] + 3 S-adenosyl-L-homocysteine + 3 H(+)</text>
        <dbReference type="Rhea" id="RHEA:64456"/>
        <dbReference type="Rhea" id="RHEA-COMP:15554"/>
        <dbReference type="Rhea" id="RHEA-COMP:15998"/>
        <dbReference type="ChEBI" id="CHEBI:15378"/>
        <dbReference type="ChEBI" id="CHEBI:29969"/>
        <dbReference type="ChEBI" id="CHEBI:57856"/>
        <dbReference type="ChEBI" id="CHEBI:59789"/>
        <dbReference type="ChEBI" id="CHEBI:61961"/>
        <dbReference type="EC" id="2.1.1.372"/>
    </reaction>
</comment>
<evidence type="ECO:0000256" key="19">
    <source>
        <dbReference type="ARBA" id="ARBA00049789"/>
    </source>
</evidence>
<keyword evidence="8" id="KW-0863">Zinc-finger</keyword>
<dbReference type="InterPro" id="IPR001214">
    <property type="entry name" value="SET_dom"/>
</dbReference>
<dbReference type="Gene3D" id="1.10.220.160">
    <property type="match status" value="1"/>
</dbReference>